<organism evidence="3 4">
    <name type="scientific">Solea senegalensis</name>
    <name type="common">Senegalese sole</name>
    <dbReference type="NCBI Taxonomy" id="28829"/>
    <lineage>
        <taxon>Eukaryota</taxon>
        <taxon>Metazoa</taxon>
        <taxon>Chordata</taxon>
        <taxon>Craniata</taxon>
        <taxon>Vertebrata</taxon>
        <taxon>Euteleostomi</taxon>
        <taxon>Actinopterygii</taxon>
        <taxon>Neopterygii</taxon>
        <taxon>Teleostei</taxon>
        <taxon>Neoteleostei</taxon>
        <taxon>Acanthomorphata</taxon>
        <taxon>Carangaria</taxon>
        <taxon>Pleuronectiformes</taxon>
        <taxon>Pleuronectoidei</taxon>
        <taxon>Soleidae</taxon>
        <taxon>Solea</taxon>
    </lineage>
</organism>
<protein>
    <recommendedName>
        <fullName evidence="2">MADF domain-containing protein</fullName>
    </recommendedName>
</protein>
<keyword evidence="4" id="KW-1185">Reference proteome</keyword>
<sequence length="274" mass="33663">MRRKRSKPTSTVMAEIRDSNAMRKVPRSCWSEEAEEGFVVLWQQHPCLFDVSSSHFHNKDQKEKAWRDIADCLQQPVEEVKTRAASLRTQFSRLIKPRPGNEAKPLTPRQQWLLRVMDFIKPYIVHRPCEITLDMPLRDLDDSEEQEDHSDSLEFSPFTKPETQAPSTSASKRKHEPDWLAFLREFQEREEEREKRAEEREDRRQREFLEREERRERERREEERKHNERRDRDWREWMESLLKEERRERDEREKESRAREDRLMKMIELFLMKK</sequence>
<dbReference type="EMBL" id="JAGKHQ010000004">
    <property type="protein sequence ID" value="KAG7518009.1"/>
    <property type="molecule type" value="Genomic_DNA"/>
</dbReference>
<comment type="caution">
    <text evidence="3">The sequence shown here is derived from an EMBL/GenBank/DDBJ whole genome shotgun (WGS) entry which is preliminary data.</text>
</comment>
<dbReference type="Proteomes" id="UP000693946">
    <property type="component" value="Linkage Group LG12"/>
</dbReference>
<feature type="region of interest" description="Disordered" evidence="1">
    <location>
        <begin position="141"/>
        <end position="174"/>
    </location>
</feature>
<proteinExistence type="predicted"/>
<dbReference type="PANTHER" id="PTHR12243">
    <property type="entry name" value="MADF DOMAIN TRANSCRIPTION FACTOR"/>
    <property type="match status" value="1"/>
</dbReference>
<accession>A0AAV6SKR1</accession>
<feature type="compositionally biased region" description="Polar residues" evidence="1">
    <location>
        <begin position="161"/>
        <end position="170"/>
    </location>
</feature>
<evidence type="ECO:0000313" key="4">
    <source>
        <dbReference type="Proteomes" id="UP000693946"/>
    </source>
</evidence>
<evidence type="ECO:0000256" key="1">
    <source>
        <dbReference type="SAM" id="MobiDB-lite"/>
    </source>
</evidence>
<gene>
    <name evidence="3" type="ORF">JOB18_022271</name>
</gene>
<name>A0AAV6SKR1_SOLSE</name>
<dbReference type="InterPro" id="IPR039353">
    <property type="entry name" value="TF_Adf1"/>
</dbReference>
<dbReference type="Pfam" id="PF10545">
    <property type="entry name" value="MADF_DNA_bdg"/>
    <property type="match status" value="1"/>
</dbReference>
<dbReference type="AlphaFoldDB" id="A0AAV6SKR1"/>
<evidence type="ECO:0000259" key="2">
    <source>
        <dbReference type="PROSITE" id="PS51029"/>
    </source>
</evidence>
<dbReference type="InterPro" id="IPR006578">
    <property type="entry name" value="MADF-dom"/>
</dbReference>
<dbReference type="PROSITE" id="PS51029">
    <property type="entry name" value="MADF"/>
    <property type="match status" value="1"/>
</dbReference>
<dbReference type="PANTHER" id="PTHR12243:SF67">
    <property type="entry name" value="COREPRESSOR OF PANGOLIN, ISOFORM A-RELATED"/>
    <property type="match status" value="1"/>
</dbReference>
<dbReference type="SMART" id="SM00595">
    <property type="entry name" value="MADF"/>
    <property type="match status" value="1"/>
</dbReference>
<feature type="domain" description="MADF" evidence="2">
    <location>
        <begin position="37"/>
        <end position="125"/>
    </location>
</feature>
<reference evidence="3 4" key="1">
    <citation type="journal article" date="2021" name="Sci. Rep.">
        <title>Chromosome anchoring in Senegalese sole (Solea senegalensis) reveals sex-associated markers and genome rearrangements in flatfish.</title>
        <authorList>
            <person name="Guerrero-Cozar I."/>
            <person name="Gomez-Garrido J."/>
            <person name="Berbel C."/>
            <person name="Martinez-Blanch J.F."/>
            <person name="Alioto T."/>
            <person name="Claros M.G."/>
            <person name="Gagnaire P.A."/>
            <person name="Manchado M."/>
        </authorList>
    </citation>
    <scope>NUCLEOTIDE SEQUENCE [LARGE SCALE GENOMIC DNA]</scope>
    <source>
        <strain evidence="3">Sse05_10M</strain>
    </source>
</reference>
<evidence type="ECO:0000313" key="3">
    <source>
        <dbReference type="EMBL" id="KAG7518009.1"/>
    </source>
</evidence>
<feature type="region of interest" description="Disordered" evidence="1">
    <location>
        <begin position="193"/>
        <end position="231"/>
    </location>
</feature>